<keyword evidence="1" id="KW-0378">Hydrolase</keyword>
<proteinExistence type="predicted"/>
<dbReference type="InterPro" id="IPR017853">
    <property type="entry name" value="GH"/>
</dbReference>
<protein>
    <recommendedName>
        <fullName evidence="3">Glycoside hydrolase family 5 domain-containing protein</fullName>
    </recommendedName>
</protein>
<sequence length="355" mass="39903">MSLFVPYTPKAKECVSATLKILKFSIYLFLSCLIISCTKEDNTEKNPETRPDTTIVAINGLLQVDGNKIVNKDGEPVSLAGNSFFWSNDNWGGERYYTPEVVAWLKEDWNTTIVRAAMGVEDPGGYLDNKPVNKDRVITIVDAAIDVGIYVIIDWHSHHAEDHINEAVNFFQEMATLYGEYDNVIYELYNEPLDISWSNTIKPYALAVISAIRDIDPDNLIVVGTPEWSQRVDQAAADPITGYSNIAYTLHFYTIYHQQWLRDRASAALESGIALFVTEWGSIGYSLVDPEANEWMTWCFTNKISHCNWAVNDKEEEWSILIPGASTTGGWSEDDLTDAGKLAKNIIVNWPGLTP</sequence>
<dbReference type="GO" id="GO:0000272">
    <property type="term" value="P:polysaccharide catabolic process"/>
    <property type="evidence" value="ECO:0007669"/>
    <property type="project" value="InterPro"/>
</dbReference>
<dbReference type="AlphaFoldDB" id="A0A381V932"/>
<gene>
    <name evidence="4" type="ORF">METZ01_LOCUS89508</name>
</gene>
<dbReference type="SUPFAM" id="SSF51445">
    <property type="entry name" value="(Trans)glycosidases"/>
    <property type="match status" value="1"/>
</dbReference>
<reference evidence="4" key="1">
    <citation type="submission" date="2018-05" db="EMBL/GenBank/DDBJ databases">
        <authorList>
            <person name="Lanie J.A."/>
            <person name="Ng W.-L."/>
            <person name="Kazmierczak K.M."/>
            <person name="Andrzejewski T.M."/>
            <person name="Davidsen T.M."/>
            <person name="Wayne K.J."/>
            <person name="Tettelin H."/>
            <person name="Glass J.I."/>
            <person name="Rusch D."/>
            <person name="Podicherti R."/>
            <person name="Tsui H.-C.T."/>
            <person name="Winkler M.E."/>
        </authorList>
    </citation>
    <scope>NUCLEOTIDE SEQUENCE</scope>
</reference>
<dbReference type="GO" id="GO:0004553">
    <property type="term" value="F:hydrolase activity, hydrolyzing O-glycosyl compounds"/>
    <property type="evidence" value="ECO:0007669"/>
    <property type="project" value="InterPro"/>
</dbReference>
<dbReference type="InterPro" id="IPR001547">
    <property type="entry name" value="Glyco_hydro_5"/>
</dbReference>
<evidence type="ECO:0000313" key="4">
    <source>
        <dbReference type="EMBL" id="SVA36654.1"/>
    </source>
</evidence>
<dbReference type="Pfam" id="PF00150">
    <property type="entry name" value="Cellulase"/>
    <property type="match status" value="1"/>
</dbReference>
<dbReference type="PANTHER" id="PTHR34142:SF1">
    <property type="entry name" value="GLYCOSIDE HYDROLASE FAMILY 5 DOMAIN-CONTAINING PROTEIN"/>
    <property type="match status" value="1"/>
</dbReference>
<dbReference type="EMBL" id="UINC01008132">
    <property type="protein sequence ID" value="SVA36654.1"/>
    <property type="molecule type" value="Genomic_DNA"/>
</dbReference>
<dbReference type="InterPro" id="IPR018087">
    <property type="entry name" value="Glyco_hydro_5_CS"/>
</dbReference>
<accession>A0A381V932</accession>
<dbReference type="Gene3D" id="3.20.20.80">
    <property type="entry name" value="Glycosidases"/>
    <property type="match status" value="1"/>
</dbReference>
<evidence type="ECO:0000259" key="3">
    <source>
        <dbReference type="Pfam" id="PF00150"/>
    </source>
</evidence>
<name>A0A381V932_9ZZZZ</name>
<dbReference type="PROSITE" id="PS00659">
    <property type="entry name" value="GLYCOSYL_HYDROL_F5"/>
    <property type="match status" value="1"/>
</dbReference>
<organism evidence="4">
    <name type="scientific">marine metagenome</name>
    <dbReference type="NCBI Taxonomy" id="408172"/>
    <lineage>
        <taxon>unclassified sequences</taxon>
        <taxon>metagenomes</taxon>
        <taxon>ecological metagenomes</taxon>
    </lineage>
</organism>
<keyword evidence="2" id="KW-0326">Glycosidase</keyword>
<evidence type="ECO:0000256" key="1">
    <source>
        <dbReference type="ARBA" id="ARBA00022801"/>
    </source>
</evidence>
<feature type="domain" description="Glycoside hydrolase family 5" evidence="3">
    <location>
        <begin position="70"/>
        <end position="314"/>
    </location>
</feature>
<evidence type="ECO:0000256" key="2">
    <source>
        <dbReference type="ARBA" id="ARBA00023295"/>
    </source>
</evidence>
<dbReference type="PANTHER" id="PTHR34142">
    <property type="entry name" value="ENDO-BETA-1,4-GLUCANASE A"/>
    <property type="match status" value="1"/>
</dbReference>